<dbReference type="PANTHER" id="PTHR47816">
    <property type="entry name" value="RIBOSOMAL RNA SMALL SUBUNIT METHYLTRANSFERASE C"/>
    <property type="match status" value="1"/>
</dbReference>
<comment type="catalytic activity">
    <reaction evidence="6">
        <text>guanosine(1835) in 23S rRNA + S-adenosyl-L-methionine = N(2)-methylguanosine(1835) in 23S rRNA + S-adenosyl-L-homocysteine + H(+)</text>
        <dbReference type="Rhea" id="RHEA:42744"/>
        <dbReference type="Rhea" id="RHEA-COMP:10217"/>
        <dbReference type="Rhea" id="RHEA-COMP:10218"/>
        <dbReference type="ChEBI" id="CHEBI:15378"/>
        <dbReference type="ChEBI" id="CHEBI:57856"/>
        <dbReference type="ChEBI" id="CHEBI:59789"/>
        <dbReference type="ChEBI" id="CHEBI:74269"/>
        <dbReference type="ChEBI" id="CHEBI:74481"/>
        <dbReference type="EC" id="2.1.1.174"/>
    </reaction>
</comment>
<keyword evidence="1 6" id="KW-0963">Cytoplasm</keyword>
<dbReference type="CDD" id="cd02440">
    <property type="entry name" value="AdoMet_MTases"/>
    <property type="match status" value="1"/>
</dbReference>
<dbReference type="InterPro" id="IPR029063">
    <property type="entry name" value="SAM-dependent_MTases_sf"/>
</dbReference>
<evidence type="ECO:0000256" key="5">
    <source>
        <dbReference type="ARBA" id="ARBA00022691"/>
    </source>
</evidence>
<evidence type="ECO:0000256" key="1">
    <source>
        <dbReference type="ARBA" id="ARBA00022490"/>
    </source>
</evidence>
<gene>
    <name evidence="6 10" type="primary">rlmG</name>
    <name evidence="10" type="ORF">TUM4438_09540</name>
</gene>
<evidence type="ECO:0000256" key="7">
    <source>
        <dbReference type="SAM" id="MobiDB-lite"/>
    </source>
</evidence>
<dbReference type="Proteomes" id="UP000887104">
    <property type="component" value="Unassembled WGS sequence"/>
</dbReference>
<dbReference type="Gene3D" id="3.40.50.150">
    <property type="entry name" value="Vaccinia Virus protein VP39"/>
    <property type="match status" value="2"/>
</dbReference>
<dbReference type="GO" id="GO:0008168">
    <property type="term" value="F:methyltransferase activity"/>
    <property type="evidence" value="ECO:0007669"/>
    <property type="project" value="UniProtKB-KW"/>
</dbReference>
<dbReference type="GO" id="GO:0032259">
    <property type="term" value="P:methylation"/>
    <property type="evidence" value="ECO:0007669"/>
    <property type="project" value="UniProtKB-KW"/>
</dbReference>
<feature type="domain" description="Methyltransferase small" evidence="8">
    <location>
        <begin position="214"/>
        <end position="390"/>
    </location>
</feature>
<dbReference type="InterPro" id="IPR046977">
    <property type="entry name" value="RsmC/RlmG"/>
</dbReference>
<dbReference type="HAMAP" id="MF_01859">
    <property type="entry name" value="23SrRNA_methyltr_G"/>
    <property type="match status" value="1"/>
</dbReference>
<proteinExistence type="inferred from homology"/>
<evidence type="ECO:0000259" key="8">
    <source>
        <dbReference type="Pfam" id="PF05175"/>
    </source>
</evidence>
<dbReference type="EC" id="2.1.1.174" evidence="6"/>
<dbReference type="InterPro" id="IPR002052">
    <property type="entry name" value="DNA_methylase_N6_adenine_CS"/>
</dbReference>
<dbReference type="InterPro" id="IPR058679">
    <property type="entry name" value="RlmG_N"/>
</dbReference>
<evidence type="ECO:0000256" key="2">
    <source>
        <dbReference type="ARBA" id="ARBA00022552"/>
    </source>
</evidence>
<dbReference type="InterPro" id="IPR017237">
    <property type="entry name" value="RLMG"/>
</dbReference>
<comment type="similarity">
    <text evidence="6">Belongs to the methyltransferase superfamily. RlmG family.</text>
</comment>
<keyword evidence="2 6" id="KW-0698">rRNA processing</keyword>
<sequence length="430" mass="47535">MRPNLFGTYWHMTTQFSVSGIELELFRYPSRQESNLQAWDAADEHLIKHLIDTEQTALNTVIVNDSFGALTAGLLSIEPSWPLTLETDAKTSLLGTNQNLERNQLAANTISWVNSRDELPQGLELVLMKLPKNLNYFGHQLSRLSQVLPAGTQVLIGAKAKSINKSLLETINQNLGPASASLTWKKTRVITCVSDGKARTLPKATTWSVPEFKLQISNLSNVFAANKLDIGARIMLDNMPKGDFKSIVDLGCGNGILGLHAKQVFPEAYIHFIDDSEMAVASARENWALNKLDNAALVGEQATFGWDDCLTNMSEGFRPDLVLCNPPFHQGEAITDHIAWQMFLDAFRRLKNGGILHVVGNRHLAYHVKLQRIFKNCTTVASNGKFVILQAQKISKKAQDIDAFDTEAELAAQTSDEPHPQSALYGAPKS</sequence>
<dbReference type="EMBL" id="BPEY01000011">
    <property type="protein sequence ID" value="GIU42609.1"/>
    <property type="molecule type" value="Genomic_DNA"/>
</dbReference>
<keyword evidence="11" id="KW-1185">Reference proteome</keyword>
<evidence type="ECO:0000256" key="4">
    <source>
        <dbReference type="ARBA" id="ARBA00022679"/>
    </source>
</evidence>
<dbReference type="SUPFAM" id="SSF53335">
    <property type="entry name" value="S-adenosyl-L-methionine-dependent methyltransferases"/>
    <property type="match status" value="1"/>
</dbReference>
<keyword evidence="5 6" id="KW-0949">S-adenosyl-L-methionine</keyword>
<keyword evidence="4 6" id="KW-0808">Transferase</keyword>
<evidence type="ECO:0000313" key="10">
    <source>
        <dbReference type="EMBL" id="GIU42609.1"/>
    </source>
</evidence>
<dbReference type="PIRSF" id="PIRSF037565">
    <property type="entry name" value="RRNA_m2G_Mtase_RsmD_prd"/>
    <property type="match status" value="1"/>
</dbReference>
<name>A0ABQ4P501_9GAMM</name>
<evidence type="ECO:0000256" key="6">
    <source>
        <dbReference type="HAMAP-Rule" id="MF_01859"/>
    </source>
</evidence>
<feature type="domain" description="RlmG N-terminal" evidence="9">
    <location>
        <begin position="14"/>
        <end position="194"/>
    </location>
</feature>
<comment type="function">
    <text evidence="6">Specifically methylates the guanine in position 1835 (m2G1835) of 23S rRNA.</text>
</comment>
<dbReference type="Pfam" id="PF26049">
    <property type="entry name" value="RLMG_N"/>
    <property type="match status" value="1"/>
</dbReference>
<comment type="caution">
    <text evidence="10">The sequence shown here is derived from an EMBL/GenBank/DDBJ whole genome shotgun (WGS) entry which is preliminary data.</text>
</comment>
<comment type="subcellular location">
    <subcellularLocation>
        <location evidence="6">Cytoplasm</location>
    </subcellularLocation>
</comment>
<dbReference type="PANTHER" id="PTHR47816:SF5">
    <property type="entry name" value="RIBOSOMAL RNA LARGE SUBUNIT METHYLTRANSFERASE G"/>
    <property type="match status" value="1"/>
</dbReference>
<feature type="region of interest" description="Disordered" evidence="7">
    <location>
        <begin position="410"/>
        <end position="430"/>
    </location>
</feature>
<evidence type="ECO:0000256" key="3">
    <source>
        <dbReference type="ARBA" id="ARBA00022603"/>
    </source>
</evidence>
<organism evidence="10 11">
    <name type="scientific">Shewanella sairae</name>
    <dbReference type="NCBI Taxonomy" id="190310"/>
    <lineage>
        <taxon>Bacteria</taxon>
        <taxon>Pseudomonadati</taxon>
        <taxon>Pseudomonadota</taxon>
        <taxon>Gammaproteobacteria</taxon>
        <taxon>Alteromonadales</taxon>
        <taxon>Shewanellaceae</taxon>
        <taxon>Shewanella</taxon>
    </lineage>
</organism>
<evidence type="ECO:0000259" key="9">
    <source>
        <dbReference type="Pfam" id="PF26049"/>
    </source>
</evidence>
<keyword evidence="3 6" id="KW-0489">Methyltransferase</keyword>
<protein>
    <recommendedName>
        <fullName evidence="6">Ribosomal RNA large subunit methyltransferase G</fullName>
        <ecNumber evidence="6">2.1.1.174</ecNumber>
    </recommendedName>
    <alternativeName>
        <fullName evidence="6">23S rRNA m2G1835 methyltransferase</fullName>
    </alternativeName>
    <alternativeName>
        <fullName evidence="6">rRNA (guanine-N(2)-)-methyltransferase RlmG</fullName>
    </alternativeName>
</protein>
<dbReference type="Pfam" id="PF05175">
    <property type="entry name" value="MTS"/>
    <property type="match status" value="1"/>
</dbReference>
<dbReference type="PROSITE" id="PS00092">
    <property type="entry name" value="N6_MTASE"/>
    <property type="match status" value="1"/>
</dbReference>
<accession>A0ABQ4P501</accession>
<evidence type="ECO:0000313" key="11">
    <source>
        <dbReference type="Proteomes" id="UP000887104"/>
    </source>
</evidence>
<dbReference type="InterPro" id="IPR007848">
    <property type="entry name" value="Small_mtfrase_dom"/>
</dbReference>
<reference evidence="10" key="1">
    <citation type="submission" date="2021-05" db="EMBL/GenBank/DDBJ databases">
        <title>Molecular characterization for Shewanella algae harboring chromosomal blaOXA-55-like strains isolated from clinical and environment sample.</title>
        <authorList>
            <person name="Ohama Y."/>
            <person name="Aoki K."/>
            <person name="Harada S."/>
            <person name="Moriya K."/>
            <person name="Ishii Y."/>
            <person name="Tateda K."/>
        </authorList>
    </citation>
    <scope>NUCLEOTIDE SEQUENCE</scope>
    <source>
        <strain evidence="10">JCM 11563</strain>
    </source>
</reference>